<keyword evidence="4" id="KW-0964">Secreted</keyword>
<comment type="subcellular location">
    <subcellularLocation>
        <location evidence="1">Secreted</location>
    </subcellularLocation>
</comment>
<reference evidence="8" key="1">
    <citation type="submission" date="2007-11" db="EMBL/GenBank/DDBJ databases">
        <title>Antimicrobial peptides from brain of Chinese red belly toad Bombina maxima.</title>
        <authorList>
            <person name="Ma Y."/>
            <person name="Lai R."/>
        </authorList>
    </citation>
    <scope>NUCLEOTIDE SEQUENCE</scope>
    <source>
        <tissue evidence="8">Brain</tissue>
    </source>
</reference>
<dbReference type="EMBL" id="EU289795">
    <property type="protein sequence ID" value="ABZ86091.1"/>
    <property type="molecule type" value="mRNA"/>
</dbReference>
<evidence type="ECO:0000256" key="2">
    <source>
        <dbReference type="ARBA" id="ARBA00008381"/>
    </source>
</evidence>
<evidence type="ECO:0000256" key="5">
    <source>
        <dbReference type="ARBA" id="ARBA00022529"/>
    </source>
</evidence>
<dbReference type="AlphaFoldDB" id="C3RSY9"/>
<evidence type="ECO:0000256" key="3">
    <source>
        <dbReference type="ARBA" id="ARBA00022446"/>
    </source>
</evidence>
<evidence type="ECO:0000256" key="4">
    <source>
        <dbReference type="ARBA" id="ARBA00022525"/>
    </source>
</evidence>
<feature type="chain" id="PRO_5002932314" evidence="7">
    <location>
        <begin position="19"/>
        <end position="148"/>
    </location>
</feature>
<organism evidence="8">
    <name type="scientific">Bombina maxima</name>
    <name type="common">Giant fire-bellied toad</name>
    <name type="synonym">Chinese red belly toad</name>
    <dbReference type="NCBI Taxonomy" id="161274"/>
    <lineage>
        <taxon>Eukaryota</taxon>
        <taxon>Metazoa</taxon>
        <taxon>Chordata</taxon>
        <taxon>Craniata</taxon>
        <taxon>Vertebrata</taxon>
        <taxon>Euteleostomi</taxon>
        <taxon>Amphibia</taxon>
        <taxon>Batrachia</taxon>
        <taxon>Anura</taxon>
        <taxon>Bombinatoridae</taxon>
        <taxon>Bombina</taxon>
    </lineage>
</organism>
<accession>C3RSY9</accession>
<keyword evidence="7" id="KW-0732">Signal</keyword>
<dbReference type="GO" id="GO:0042742">
    <property type="term" value="P:defense response to bacterium"/>
    <property type="evidence" value="ECO:0007669"/>
    <property type="project" value="UniProtKB-KW"/>
</dbReference>
<protein>
    <submittedName>
        <fullName evidence="8">Antimicrobial peptide</fullName>
    </submittedName>
</protein>
<evidence type="ECO:0000313" key="8">
    <source>
        <dbReference type="EMBL" id="ABZ86091.1"/>
    </source>
</evidence>
<sequence length="148" mass="16839">MNFKYIVAVSFLIASAYARSVKNDKQSLSQRDVLEEESLREIRSIGAKILGGVKTFFKGALKELASTYLQRKRTAEDHEVMKRLEAVMRDLDSLDHPEEAFERETRGFNQEEIANLFTKKEKRILGPVLGLVGNALGGYLKILDNYNQ</sequence>
<evidence type="ECO:0000256" key="6">
    <source>
        <dbReference type="ARBA" id="ARBA00023022"/>
    </source>
</evidence>
<keyword evidence="3" id="KW-0878">Amphibian defense peptide</keyword>
<comment type="similarity">
    <text evidence="2">Belongs to the bombinin family.</text>
</comment>
<keyword evidence="5" id="KW-0929">Antimicrobial</keyword>
<evidence type="ECO:0000256" key="7">
    <source>
        <dbReference type="SAM" id="SignalP"/>
    </source>
</evidence>
<dbReference type="Pfam" id="PF05298">
    <property type="entry name" value="Bombinin"/>
    <property type="match status" value="1"/>
</dbReference>
<dbReference type="InterPro" id="IPR007962">
    <property type="entry name" value="Bombinin"/>
</dbReference>
<keyword evidence="6" id="KW-0044">Antibiotic</keyword>
<feature type="signal peptide" evidence="7">
    <location>
        <begin position="1"/>
        <end position="18"/>
    </location>
</feature>
<proteinExistence type="evidence at transcript level"/>
<evidence type="ECO:0000256" key="1">
    <source>
        <dbReference type="ARBA" id="ARBA00004613"/>
    </source>
</evidence>
<name>C3RSY9_BOMMX</name>
<dbReference type="GO" id="GO:0005576">
    <property type="term" value="C:extracellular region"/>
    <property type="evidence" value="ECO:0007669"/>
    <property type="project" value="UniProtKB-SubCell"/>
</dbReference>